<proteinExistence type="predicted"/>
<organism evidence="5 6">
    <name type="scientific">Seinonella peptonophila</name>
    <dbReference type="NCBI Taxonomy" id="112248"/>
    <lineage>
        <taxon>Bacteria</taxon>
        <taxon>Bacillati</taxon>
        <taxon>Bacillota</taxon>
        <taxon>Bacilli</taxon>
        <taxon>Bacillales</taxon>
        <taxon>Thermoactinomycetaceae</taxon>
        <taxon>Seinonella</taxon>
    </lineage>
</organism>
<dbReference type="PANTHER" id="PTHR42939">
    <property type="entry name" value="ABC TRANSPORTER ATP-BINDING PROTEIN ALBC-RELATED"/>
    <property type="match status" value="1"/>
</dbReference>
<keyword evidence="2" id="KW-0547">Nucleotide-binding</keyword>
<evidence type="ECO:0000256" key="2">
    <source>
        <dbReference type="ARBA" id="ARBA00022741"/>
    </source>
</evidence>
<evidence type="ECO:0000259" key="4">
    <source>
        <dbReference type="PROSITE" id="PS50893"/>
    </source>
</evidence>
<dbReference type="GO" id="GO:0005524">
    <property type="term" value="F:ATP binding"/>
    <property type="evidence" value="ECO:0007669"/>
    <property type="project" value="UniProtKB-KW"/>
</dbReference>
<evidence type="ECO:0000313" key="6">
    <source>
        <dbReference type="Proteomes" id="UP000184476"/>
    </source>
</evidence>
<keyword evidence="3 5" id="KW-0067">ATP-binding</keyword>
<dbReference type="InterPro" id="IPR003593">
    <property type="entry name" value="AAA+_ATPase"/>
</dbReference>
<feature type="domain" description="ABC transporter" evidence="4">
    <location>
        <begin position="3"/>
        <end position="256"/>
    </location>
</feature>
<dbReference type="InterPro" id="IPR003439">
    <property type="entry name" value="ABC_transporter-like_ATP-bd"/>
</dbReference>
<dbReference type="PANTHER" id="PTHR42939:SF1">
    <property type="entry name" value="ABC TRANSPORTER ATP-BINDING PROTEIN ALBC-RELATED"/>
    <property type="match status" value="1"/>
</dbReference>
<keyword evidence="1" id="KW-0813">Transport</keyword>
<dbReference type="STRING" id="112248.SAMN05444392_11448"/>
<sequence>MWIHWSHVSKQYGQQEGQKSLKQMKKPSSYGLLDFSAQVRQGITVILGPEGSGKSTLLKVTAAVMLPDDGRITYRFQSDQHYVWSRGSVIASGTSGLGDLKEKIGYVPDIEHVKHHTTCEESLIHLAQLHRLSRPRARVRKMLAKWGLAAFRKRPLADLPVSELKRYLIVQSLLVQPQFWILDEPTRGLDDYGRQLLIHELKSLDRKRIVLLSTQDMELAECADEMILLEYGSCRRMGKRNLLTASVSEGTVAAWYKAMQTFTRATEQ</sequence>
<dbReference type="GO" id="GO:0016887">
    <property type="term" value="F:ATP hydrolysis activity"/>
    <property type="evidence" value="ECO:0007669"/>
    <property type="project" value="InterPro"/>
</dbReference>
<dbReference type="EMBL" id="FQVL01000014">
    <property type="protein sequence ID" value="SHF30480.1"/>
    <property type="molecule type" value="Genomic_DNA"/>
</dbReference>
<dbReference type="InterPro" id="IPR051782">
    <property type="entry name" value="ABC_Transporter_VariousFunc"/>
</dbReference>
<gene>
    <name evidence="5" type="ORF">SAMN05444392_11448</name>
</gene>
<accession>A0A1M5AJI6</accession>
<dbReference type="Gene3D" id="3.40.50.300">
    <property type="entry name" value="P-loop containing nucleotide triphosphate hydrolases"/>
    <property type="match status" value="1"/>
</dbReference>
<evidence type="ECO:0000313" key="5">
    <source>
        <dbReference type="EMBL" id="SHF30480.1"/>
    </source>
</evidence>
<evidence type="ECO:0000256" key="3">
    <source>
        <dbReference type="ARBA" id="ARBA00022840"/>
    </source>
</evidence>
<dbReference type="AlphaFoldDB" id="A0A1M5AJI6"/>
<evidence type="ECO:0000256" key="1">
    <source>
        <dbReference type="ARBA" id="ARBA00022448"/>
    </source>
</evidence>
<dbReference type="SUPFAM" id="SSF52540">
    <property type="entry name" value="P-loop containing nucleoside triphosphate hydrolases"/>
    <property type="match status" value="1"/>
</dbReference>
<reference evidence="5 6" key="1">
    <citation type="submission" date="2016-11" db="EMBL/GenBank/DDBJ databases">
        <authorList>
            <person name="Jaros S."/>
            <person name="Januszkiewicz K."/>
            <person name="Wedrychowicz H."/>
        </authorList>
    </citation>
    <scope>NUCLEOTIDE SEQUENCE [LARGE SCALE GENOMIC DNA]</scope>
    <source>
        <strain evidence="5 6">DSM 44666</strain>
    </source>
</reference>
<protein>
    <submittedName>
        <fullName evidence="5">ABC-2 type transport system ATP-binding protein/energy-coupling factor transport system ATP-binding protein</fullName>
    </submittedName>
</protein>
<dbReference type="InterPro" id="IPR027417">
    <property type="entry name" value="P-loop_NTPase"/>
</dbReference>
<dbReference type="RefSeq" id="WP_073157216.1">
    <property type="nucleotide sequence ID" value="NZ_FQVL01000014.1"/>
</dbReference>
<name>A0A1M5AJI6_9BACL</name>
<dbReference type="PROSITE" id="PS50893">
    <property type="entry name" value="ABC_TRANSPORTER_2"/>
    <property type="match status" value="1"/>
</dbReference>
<keyword evidence="6" id="KW-1185">Reference proteome</keyword>
<dbReference type="Pfam" id="PF00005">
    <property type="entry name" value="ABC_tran"/>
    <property type="match status" value="1"/>
</dbReference>
<dbReference type="SMART" id="SM00382">
    <property type="entry name" value="AAA"/>
    <property type="match status" value="1"/>
</dbReference>
<dbReference type="Proteomes" id="UP000184476">
    <property type="component" value="Unassembled WGS sequence"/>
</dbReference>